<sequence length="382" mass="43650">MEDELGNIYRLYQSVAPLADLSVGKANEILEALKITTNQIHGQIQSFHVPFAEHNSGLLISRYQRSLYMLANSIWKEIEDLNSSQVAPSQLSQQFLKKFSDELIQLIGEIKKFFPDEFDSLYPAPLDYLHKGAAQLNQKLNRLRPPASTAEEKELLSILNTAVSYNSLKSMKAGLFHLEFLEDLIAAMTGIIDASDDKIHRWTNMMIEFGFNSPAFYSYCCMEIIKKRDDCKDMMESYGELYWIKKRLQQLVLWRGVPFHSTLPGIKSSLLNFVEAEIAHLQSLEKIGGELAGHGQLNENFRVSFSVKELAYFIHLQVECGIILEEKPKRIHQYVIGHYSTQETDKISEKSFKNASYSRLPNNVSKVITKLSQMLARAQDDL</sequence>
<keyword evidence="2" id="KW-1185">Reference proteome</keyword>
<accession>A0A7S9L1M5</accession>
<dbReference type="RefSeq" id="WP_196100003.1">
    <property type="nucleotide sequence ID" value="NZ_CP064939.1"/>
</dbReference>
<reference evidence="1 2" key="1">
    <citation type="submission" date="2020-11" db="EMBL/GenBank/DDBJ databases">
        <title>Pedobacter endophytica, an endophytic bacteria isolated form Carex pumila.</title>
        <authorList>
            <person name="Peng Y."/>
            <person name="Jiang L."/>
            <person name="Lee J."/>
        </authorList>
    </citation>
    <scope>NUCLEOTIDE SEQUENCE [LARGE SCALE GENOMIC DNA]</scope>
    <source>
        <strain evidence="1 2">JBR3-12</strain>
    </source>
</reference>
<name>A0A7S9L1M5_9SPHI</name>
<dbReference type="KEGG" id="pex:IZT61_04515"/>
<gene>
    <name evidence="1" type="ORF">IZT61_04515</name>
</gene>
<evidence type="ECO:0000313" key="2">
    <source>
        <dbReference type="Proteomes" id="UP000594759"/>
    </source>
</evidence>
<proteinExistence type="predicted"/>
<protein>
    <submittedName>
        <fullName evidence="1">Uncharacterized protein</fullName>
    </submittedName>
</protein>
<dbReference type="EMBL" id="CP064939">
    <property type="protein sequence ID" value="QPH40549.1"/>
    <property type="molecule type" value="Genomic_DNA"/>
</dbReference>
<organism evidence="1 2">
    <name type="scientific">Pedobacter endophyticus</name>
    <dbReference type="NCBI Taxonomy" id="2789740"/>
    <lineage>
        <taxon>Bacteria</taxon>
        <taxon>Pseudomonadati</taxon>
        <taxon>Bacteroidota</taxon>
        <taxon>Sphingobacteriia</taxon>
        <taxon>Sphingobacteriales</taxon>
        <taxon>Sphingobacteriaceae</taxon>
        <taxon>Pedobacter</taxon>
    </lineage>
</organism>
<dbReference type="AlphaFoldDB" id="A0A7S9L1M5"/>
<dbReference type="Proteomes" id="UP000594759">
    <property type="component" value="Chromosome"/>
</dbReference>
<evidence type="ECO:0000313" key="1">
    <source>
        <dbReference type="EMBL" id="QPH40549.1"/>
    </source>
</evidence>